<dbReference type="InterPro" id="IPR011333">
    <property type="entry name" value="SKP1/BTB/POZ_sf"/>
</dbReference>
<feature type="non-terminal residue" evidence="3">
    <location>
        <position position="1"/>
    </location>
</feature>
<feature type="domain" description="Potassium channel tetramerisation-type BTB" evidence="2">
    <location>
        <begin position="17"/>
        <end position="79"/>
    </location>
</feature>
<organism evidence="3 4">
    <name type="scientific">Oesophagostomum dentatum</name>
    <name type="common">Nodular worm</name>
    <dbReference type="NCBI Taxonomy" id="61180"/>
    <lineage>
        <taxon>Eukaryota</taxon>
        <taxon>Metazoa</taxon>
        <taxon>Ecdysozoa</taxon>
        <taxon>Nematoda</taxon>
        <taxon>Chromadorea</taxon>
        <taxon>Rhabditida</taxon>
        <taxon>Rhabditina</taxon>
        <taxon>Rhabditomorpha</taxon>
        <taxon>Strongyloidea</taxon>
        <taxon>Strongylidae</taxon>
        <taxon>Oesophagostomum</taxon>
    </lineage>
</organism>
<dbReference type="Gene3D" id="3.30.710.10">
    <property type="entry name" value="Potassium Channel Kv1.1, Chain A"/>
    <property type="match status" value="1"/>
</dbReference>
<keyword evidence="1" id="KW-0472">Membrane</keyword>
<feature type="transmembrane region" description="Helical" evidence="1">
    <location>
        <begin position="46"/>
        <end position="69"/>
    </location>
</feature>
<gene>
    <name evidence="3" type="ORF">OESDEN_14085</name>
</gene>
<keyword evidence="3" id="KW-0407">Ion channel</keyword>
<evidence type="ECO:0000256" key="1">
    <source>
        <dbReference type="SAM" id="Phobius"/>
    </source>
</evidence>
<protein>
    <submittedName>
        <fullName evidence="3">K+ channel tetramerization domain protein</fullName>
    </submittedName>
</protein>
<evidence type="ECO:0000313" key="3">
    <source>
        <dbReference type="EMBL" id="KHJ86173.1"/>
    </source>
</evidence>
<reference evidence="3 4" key="1">
    <citation type="submission" date="2014-03" db="EMBL/GenBank/DDBJ databases">
        <title>Draft genome of the hookworm Oesophagostomum dentatum.</title>
        <authorList>
            <person name="Mitreva M."/>
        </authorList>
    </citation>
    <scope>NUCLEOTIDE SEQUENCE [LARGE SCALE GENOMIC DNA]</scope>
    <source>
        <strain evidence="3 4">OD-Hann</strain>
    </source>
</reference>
<keyword evidence="3" id="KW-0813">Transport</keyword>
<keyword evidence="3" id="KW-0406">Ion transport</keyword>
<proteinExistence type="predicted"/>
<accession>A0A0B1SLK4</accession>
<dbReference type="AlphaFoldDB" id="A0A0B1SLK4"/>
<keyword evidence="1" id="KW-0812">Transmembrane</keyword>
<keyword evidence="4" id="KW-1185">Reference proteome</keyword>
<dbReference type="GO" id="GO:0034220">
    <property type="term" value="P:monoatomic ion transmembrane transport"/>
    <property type="evidence" value="ECO:0007669"/>
    <property type="project" value="UniProtKB-KW"/>
</dbReference>
<sequence length="94" mass="11118">VTRRLENCRLSIFFRKSHIEKLTDCDAYFEHTGEYYFERSPVIFEYIVDFFVTGSLSLLLSVRIGVFFLDSTDFFHTGKTDNSKCFAITIECYR</sequence>
<name>A0A0B1SLK4_OESDE</name>
<dbReference type="GO" id="GO:0051260">
    <property type="term" value="P:protein homooligomerization"/>
    <property type="evidence" value="ECO:0007669"/>
    <property type="project" value="InterPro"/>
</dbReference>
<dbReference type="SUPFAM" id="SSF54695">
    <property type="entry name" value="POZ domain"/>
    <property type="match status" value="1"/>
</dbReference>
<dbReference type="OrthoDB" id="296522at2759"/>
<dbReference type="InterPro" id="IPR003131">
    <property type="entry name" value="T1-type_BTB"/>
</dbReference>
<dbReference type="Pfam" id="PF02214">
    <property type="entry name" value="BTB_2"/>
    <property type="match status" value="1"/>
</dbReference>
<dbReference type="EMBL" id="KN561319">
    <property type="protein sequence ID" value="KHJ86173.1"/>
    <property type="molecule type" value="Genomic_DNA"/>
</dbReference>
<keyword evidence="1" id="KW-1133">Transmembrane helix</keyword>
<evidence type="ECO:0000259" key="2">
    <source>
        <dbReference type="Pfam" id="PF02214"/>
    </source>
</evidence>
<dbReference type="Proteomes" id="UP000053660">
    <property type="component" value="Unassembled WGS sequence"/>
</dbReference>
<evidence type="ECO:0000313" key="4">
    <source>
        <dbReference type="Proteomes" id="UP000053660"/>
    </source>
</evidence>